<organism evidence="2 3">
    <name type="scientific">Candidatus Enterovibrio escicola</name>
    <dbReference type="NCBI Taxonomy" id="1927127"/>
    <lineage>
        <taxon>Bacteria</taxon>
        <taxon>Pseudomonadati</taxon>
        <taxon>Pseudomonadota</taxon>
        <taxon>Gammaproteobacteria</taxon>
        <taxon>Vibrionales</taxon>
        <taxon>Vibrionaceae</taxon>
        <taxon>Enterovibrio</taxon>
    </lineage>
</organism>
<dbReference type="RefSeq" id="WP_097356423.1">
    <property type="nucleotide sequence ID" value="NZ_CAWNJE010000031.1"/>
</dbReference>
<accession>A0A2A5T4C2</accession>
<keyword evidence="3" id="KW-1185">Reference proteome</keyword>
<gene>
    <name evidence="2" type="ORF">BTN49_1528</name>
</gene>
<reference evidence="3" key="1">
    <citation type="submission" date="2017-04" db="EMBL/GenBank/DDBJ databases">
        <title>Genome evolution of the luminous symbionts of deep sea anglerfish.</title>
        <authorList>
            <person name="Hendry T.A."/>
        </authorList>
    </citation>
    <scope>NUCLEOTIDE SEQUENCE [LARGE SCALE GENOMIC DNA]</scope>
</reference>
<evidence type="ECO:0000313" key="2">
    <source>
        <dbReference type="EMBL" id="PCS22970.1"/>
    </source>
</evidence>
<dbReference type="GeneID" id="66951644"/>
<dbReference type="Proteomes" id="UP000219020">
    <property type="component" value="Unassembled WGS sequence"/>
</dbReference>
<protein>
    <submittedName>
        <fullName evidence="2">Mobile element protein</fullName>
    </submittedName>
</protein>
<name>A0A2A5T4C2_9GAMM</name>
<dbReference type="EMBL" id="NBYY01000013">
    <property type="protein sequence ID" value="PCS22970.1"/>
    <property type="molecule type" value="Genomic_DNA"/>
</dbReference>
<evidence type="ECO:0000256" key="1">
    <source>
        <dbReference type="SAM" id="Coils"/>
    </source>
</evidence>
<proteinExistence type="predicted"/>
<comment type="caution">
    <text evidence="2">The sequence shown here is derived from an EMBL/GenBank/DDBJ whole genome shotgun (WGS) entry which is preliminary data.</text>
</comment>
<evidence type="ECO:0000313" key="3">
    <source>
        <dbReference type="Proteomes" id="UP000219020"/>
    </source>
</evidence>
<keyword evidence="1" id="KW-0175">Coiled coil</keyword>
<sequence length="82" mass="9298">MDNSHNVTELYKLENPLNKLLEQDAQLLLAQAIEAEVKSLLDNFTSLQANGMRGVVRNGHLPDQHLQTWLSHITIKLPKVEI</sequence>
<dbReference type="AlphaFoldDB" id="A0A2A5T4C2"/>
<feature type="coiled-coil region" evidence="1">
    <location>
        <begin position="18"/>
        <end position="50"/>
    </location>
</feature>